<reference evidence="2 3" key="1">
    <citation type="submission" date="2015-01" db="EMBL/GenBank/DDBJ databases">
        <title>The Genome Sequence of Cryptococcus gattii EJB2.</title>
        <authorList>
            <consortium name="The Broad Institute Genomics Platform"/>
            <person name="Cuomo C."/>
            <person name="Litvintseva A."/>
            <person name="Chen Y."/>
            <person name="Heitman J."/>
            <person name="Sun S."/>
            <person name="Springer D."/>
            <person name="Dromer F."/>
            <person name="Young S."/>
            <person name="Zeng Q."/>
            <person name="Gargeya S."/>
            <person name="Abouelleil A."/>
            <person name="Alvarado L."/>
            <person name="Chapman S.B."/>
            <person name="Gainer-Dewar J."/>
            <person name="Goldberg J."/>
            <person name="Griggs A."/>
            <person name="Gujja S."/>
            <person name="Hansen M."/>
            <person name="Howarth C."/>
            <person name="Imamovic A."/>
            <person name="Larimer J."/>
            <person name="Murphy C."/>
            <person name="Naylor J."/>
            <person name="Pearson M."/>
            <person name="Priest M."/>
            <person name="Roberts A."/>
            <person name="Saif S."/>
            <person name="Shea T."/>
            <person name="Sykes S."/>
            <person name="Wortman J."/>
            <person name="Nusbaum C."/>
            <person name="Birren B."/>
        </authorList>
    </citation>
    <scope>NUCLEOTIDE SEQUENCE [LARGE SCALE GENOMIC DNA]</scope>
    <source>
        <strain evidence="2 3">EJB2</strain>
    </source>
</reference>
<keyword evidence="1" id="KW-0812">Transmembrane</keyword>
<gene>
    <name evidence="2" type="ORF">I306_02728</name>
</gene>
<organism evidence="2 3">
    <name type="scientific">Cryptococcus gattii EJB2</name>
    <dbReference type="NCBI Taxonomy" id="1296103"/>
    <lineage>
        <taxon>Eukaryota</taxon>
        <taxon>Fungi</taxon>
        <taxon>Dikarya</taxon>
        <taxon>Basidiomycota</taxon>
        <taxon>Agaricomycotina</taxon>
        <taxon>Tremellomycetes</taxon>
        <taxon>Tremellales</taxon>
        <taxon>Cryptococcaceae</taxon>
        <taxon>Cryptococcus</taxon>
        <taxon>Cryptococcus gattii species complex</taxon>
    </lineage>
</organism>
<keyword evidence="1" id="KW-1133">Transmembrane helix</keyword>
<evidence type="ECO:0000313" key="2">
    <source>
        <dbReference type="EMBL" id="KIR80221.1"/>
    </source>
</evidence>
<name>A0ABR5BX48_9TREE</name>
<dbReference type="EMBL" id="KN848647">
    <property type="protein sequence ID" value="KIR80221.1"/>
    <property type="molecule type" value="Genomic_DNA"/>
</dbReference>
<keyword evidence="3" id="KW-1185">Reference proteome</keyword>
<evidence type="ECO:0000313" key="3">
    <source>
        <dbReference type="Proteomes" id="UP000054272"/>
    </source>
</evidence>
<sequence length="69" mass="7447">MRDMSSGTRRHCAGNRGGLGLRSARRHQWFHLVTNVMGSVLNVGLLAILDLGSDVAKGWEVSSPISSAR</sequence>
<proteinExistence type="predicted"/>
<dbReference type="Proteomes" id="UP000054272">
    <property type="component" value="Unassembled WGS sequence"/>
</dbReference>
<feature type="transmembrane region" description="Helical" evidence="1">
    <location>
        <begin position="29"/>
        <end position="49"/>
    </location>
</feature>
<protein>
    <submittedName>
        <fullName evidence="2">Uncharacterized protein</fullName>
    </submittedName>
</protein>
<accession>A0ABR5BX48</accession>
<keyword evidence="1" id="KW-0472">Membrane</keyword>
<evidence type="ECO:0000256" key="1">
    <source>
        <dbReference type="SAM" id="Phobius"/>
    </source>
</evidence>